<comment type="subcellular location">
    <subcellularLocation>
        <location evidence="1">Nucleus</location>
        <location evidence="1">Nucleolus</location>
    </subcellularLocation>
</comment>
<evidence type="ECO:0000256" key="7">
    <source>
        <dbReference type="SAM" id="MobiDB-lite"/>
    </source>
</evidence>
<keyword evidence="3" id="KW-0597">Phosphoprotein</keyword>
<feature type="domain" description="S1 motif" evidence="8">
    <location>
        <begin position="1261"/>
        <end position="1332"/>
    </location>
</feature>
<dbReference type="Pfam" id="PF05843">
    <property type="entry name" value="Suf"/>
    <property type="match status" value="1"/>
</dbReference>
<sequence length="1737" mass="194179">MVEKRKRSSVDDDAEQDQPPVKSILKQSAEIAFPRGGESVLTPLEIKKISNQAKSDVLFEQAHKESRKSKKHGGKSHPKTVDEEEQEKSQKVEELSFKILQPGSYVLGKVAKVTNIELTLSLADNLQGYVPITNVSKELSKQLDAYEEQEGSEDDDDDEDMSSDDDEGEAEDNGDEQDRITIASKAKSSSSSAKFPNLSTRFSVGQYLRAYVVENTSDTGRKRFELSVEPENVNKGLKKDDFEPNTYVQASIRSVEDHGAILDLGMHDMNGFLSKKDATKGGIDLASLEVGSVHLLAVKKRSGRTLQLTIPSDNVEKEQIPSSVSTIDAILPGSLVDCTITDVVSEGLIVKAFGLANGSISLTHIGKYNSSELEDTFKVGESVRTRVYASYIQDGLRNVQLSLLPHIVNLKKLAYDPKDESAPLVAFPIGHIFDEVTISGCDSNYLFADLGSRTAVGQIHKSRVSKGADLDADFKTGSTHRARVLGYSLFDNVYILTMDEEKIDQKYLRMEDIPAGQYVKCKVDKIVPGKGIQVNLEDTFEGFVPDVHISDVHLLYPQRKFKIGRTVKGRVLRVSTNSTRPTIYITLKRTLVSADDSEIISSFDEATVGKKALATVERFYPGGCLVSFFGFLRGFLPNSEISETFVSKPQDFLKLGQTVRVRIINVEKEKNRMKVSMRVAETLSEKQTEAMEKIVPGKTIVECNIVEKNRNSLIAELADSNLRGVIPCGQLSDKTYDECRSLLKKTKVGSTVKALVISKVPNGRFVDLTLKPSLMKDAANGVLPSDYSDITMSSKELHGFVKNVTRYGVFVSFANQLTGLILPRYLNSNDVEYLEKKFFVNQSISCRVVKMDDANRRFLLSMKESEGGVIEPANNPVDKHIKKLNEYIPGRITRAVVKSVKLAYLIVRLADNQLGRIDVTNLFDKFEDIKDPKNPTSQFKEGEILKVKVIGYFDSRNHTYLTENHRRFDESVIGLSARKVDIDTGKNTERLYLPTIEDAKIGDEILGFVNNFSIGAVWISMAAKYKGRVSFMNLSSDISVLSDVEKVHPLGSALKLKIVDVSKQYSTVELSGRADYITSIDSVHVGDRVPARVVKVYESYVLLELGDHVDAAAYITEALDDYDQKLEEVYAQNDVVAARVLEVDKPSKRIEVSLQSDTAKDKSIDSVDNLKVGDIVRGFVNRINNGGLLVALSKDVYAFVNVANLSDSYLKDWKPFFKLYQPVTGKVVRADGLGKIMLSLKESDMSGKAHLLKRFEDLKVGEIYDGVVRSVVEYGVFVKLDGCLNLTGLCYHTEIADHPVKDIKSIFGEGDKVKVKILKLNAEKQHLSLGMKASYFANEENEENSQAEKENTESDAEENGEGEDEIMSDASESEKEEDFVDATYANDKSSGDEDAPALETETASGLSTSEGLSTGIDWTASVLEQAKDEDESDSDDEYDENLKKKKKRSKRTKISQIEDKTAEINTRAPESVSDFERLLLGNPNSSIMWIQYMSFQLQLGEIEKARKIGDRALKTINYREESEKMNVWIALLNLENMFGTEDTLKDTFTRACQYMDAYTMHRKLASIYISSDKFEEADSMFKVICKKFGYDHVIVWVAYGRFLIERSKPDEAHQVLAKALQVLTKRSHVEVVRKFAQLEFSEGDPEQGRSLFEGLLSDIPKRLDIWNVYIDQEIKNGDKNKVEDLFERVSARKLTKKQAKFFFGKWLSYEGKNGDEKASDYVKAKAAEYAQQLAEKN</sequence>
<dbReference type="InterPro" id="IPR008847">
    <property type="entry name" value="Suf"/>
</dbReference>
<dbReference type="PANTHER" id="PTHR23270:SF10">
    <property type="entry name" value="PROTEIN RRP5 HOMOLOG"/>
    <property type="match status" value="1"/>
</dbReference>
<accession>A0A871R7G1</accession>
<dbReference type="FunFam" id="2.40.50.140:FF:000103">
    <property type="entry name" value="protein RRP5 homolog"/>
    <property type="match status" value="2"/>
</dbReference>
<dbReference type="Pfam" id="PF00575">
    <property type="entry name" value="S1"/>
    <property type="match status" value="2"/>
</dbReference>
<evidence type="ECO:0000256" key="5">
    <source>
        <dbReference type="ARBA" id="ARBA00023242"/>
    </source>
</evidence>
<keyword evidence="2" id="KW-0698">rRNA processing</keyword>
<feature type="domain" description="S1 motif" evidence="8">
    <location>
        <begin position="609"/>
        <end position="678"/>
    </location>
</feature>
<dbReference type="GO" id="GO:0006364">
    <property type="term" value="P:rRNA processing"/>
    <property type="evidence" value="ECO:0007669"/>
    <property type="project" value="UniProtKB-KW"/>
</dbReference>
<dbReference type="PROSITE" id="PS50126">
    <property type="entry name" value="S1"/>
    <property type="match status" value="11"/>
</dbReference>
<feature type="domain" description="S1 motif" evidence="8">
    <location>
        <begin position="333"/>
        <end position="404"/>
    </location>
</feature>
<dbReference type="InterPro" id="IPR011990">
    <property type="entry name" value="TPR-like_helical_dom_sf"/>
</dbReference>
<feature type="domain" description="S1 motif" evidence="8">
    <location>
        <begin position="692"/>
        <end position="771"/>
    </location>
</feature>
<dbReference type="InterPro" id="IPR003107">
    <property type="entry name" value="HAT"/>
</dbReference>
<keyword evidence="5" id="KW-0539">Nucleus</keyword>
<evidence type="ECO:0000256" key="3">
    <source>
        <dbReference type="ARBA" id="ARBA00022553"/>
    </source>
</evidence>
<dbReference type="PANTHER" id="PTHR23270">
    <property type="entry name" value="PROGRAMMED CELL DEATH PROTEIN 11 PRE-RRNA PROCESSING PROTEIN RRP5"/>
    <property type="match status" value="1"/>
</dbReference>
<dbReference type="FunFam" id="2.40.50.140:FF:000155">
    <property type="entry name" value="rRNA biogenesis protein RRP5"/>
    <property type="match status" value="1"/>
</dbReference>
<dbReference type="Gene3D" id="1.25.40.10">
    <property type="entry name" value="Tetratricopeptide repeat domain"/>
    <property type="match status" value="1"/>
</dbReference>
<dbReference type="InterPro" id="IPR012340">
    <property type="entry name" value="NA-bd_OB-fold"/>
</dbReference>
<dbReference type="GeneID" id="64575752"/>
<feature type="domain" description="S1 motif" evidence="8">
    <location>
        <begin position="1086"/>
        <end position="1155"/>
    </location>
</feature>
<protein>
    <recommendedName>
        <fullName evidence="6">mRNA 3'-end-processing protein RNA14</fullName>
    </recommendedName>
</protein>
<feature type="domain" description="S1 motif" evidence="8">
    <location>
        <begin position="516"/>
        <end position="588"/>
    </location>
</feature>
<dbReference type="SMART" id="SM00386">
    <property type="entry name" value="HAT"/>
    <property type="match status" value="5"/>
</dbReference>
<reference evidence="9" key="2">
    <citation type="journal article" name="BMC Genomics">
        <title>New genome assemblies reveal patterns of domestication and adaptation across Brettanomyces (Dekkera) species.</title>
        <authorList>
            <person name="Roach M.J."/>
            <person name="Borneman A.R."/>
        </authorList>
    </citation>
    <scope>NUCLEOTIDE SEQUENCE</scope>
    <source>
        <strain evidence="9">UCD 2041</strain>
    </source>
</reference>
<feature type="domain" description="S1 motif" evidence="8">
    <location>
        <begin position="103"/>
        <end position="229"/>
    </location>
</feature>
<feature type="compositionally biased region" description="Basic residues" evidence="7">
    <location>
        <begin position="65"/>
        <end position="78"/>
    </location>
</feature>
<feature type="region of interest" description="Disordered" evidence="7">
    <location>
        <begin position="143"/>
        <end position="178"/>
    </location>
</feature>
<evidence type="ECO:0000256" key="6">
    <source>
        <dbReference type="ARBA" id="ARBA00026188"/>
    </source>
</evidence>
<reference evidence="9" key="1">
    <citation type="submission" date="2020-10" db="EMBL/GenBank/DDBJ databases">
        <authorList>
            <person name="Palmer J.M."/>
        </authorList>
    </citation>
    <scope>NUCLEOTIDE SEQUENCE</scope>
    <source>
        <strain evidence="9">UCD 2041</strain>
    </source>
</reference>
<dbReference type="InterPro" id="IPR003029">
    <property type="entry name" value="S1_domain"/>
</dbReference>
<feature type="compositionally biased region" description="Low complexity" evidence="7">
    <location>
        <begin position="1404"/>
        <end position="1415"/>
    </location>
</feature>
<feature type="compositionally biased region" description="Acidic residues" evidence="7">
    <location>
        <begin position="1353"/>
        <end position="1367"/>
    </location>
</feature>
<dbReference type="InterPro" id="IPR048059">
    <property type="entry name" value="Rrp5_S1_rpt_hs1_sc1"/>
</dbReference>
<name>A0A871R7G1_DEKBR</name>
<evidence type="ECO:0000259" key="8">
    <source>
        <dbReference type="PROSITE" id="PS50126"/>
    </source>
</evidence>
<dbReference type="CDD" id="cd05693">
    <property type="entry name" value="S1_Rrp5_repeat_hs1_sc1"/>
    <property type="match status" value="1"/>
</dbReference>
<dbReference type="InterPro" id="IPR045209">
    <property type="entry name" value="Rrp5"/>
</dbReference>
<dbReference type="Proteomes" id="UP000663131">
    <property type="component" value="Chromosome 6"/>
</dbReference>
<feature type="region of interest" description="Disordered" evidence="7">
    <location>
        <begin position="57"/>
        <end position="92"/>
    </location>
</feature>
<keyword evidence="4" id="KW-0677">Repeat</keyword>
<evidence type="ECO:0000256" key="4">
    <source>
        <dbReference type="ARBA" id="ARBA00022737"/>
    </source>
</evidence>
<dbReference type="OrthoDB" id="412781at2759"/>
<feature type="domain" description="S1 motif" evidence="8">
    <location>
        <begin position="1002"/>
        <end position="1073"/>
    </location>
</feature>
<dbReference type="GO" id="GO:0003723">
    <property type="term" value="F:RNA binding"/>
    <property type="evidence" value="ECO:0007669"/>
    <property type="project" value="TreeGrafter"/>
</dbReference>
<dbReference type="CDD" id="cd05706">
    <property type="entry name" value="S1_Rrp5_repeat_sc10"/>
    <property type="match status" value="1"/>
</dbReference>
<gene>
    <name evidence="9" type="ORF">BRETT_003829</name>
</gene>
<dbReference type="Pfam" id="PF23459">
    <property type="entry name" value="S1_RRP5"/>
    <property type="match status" value="2"/>
</dbReference>
<dbReference type="SUPFAM" id="SSF50249">
    <property type="entry name" value="Nucleic acid-binding proteins"/>
    <property type="match status" value="12"/>
</dbReference>
<dbReference type="RefSeq" id="XP_041136171.1">
    <property type="nucleotide sequence ID" value="XM_041282332.1"/>
</dbReference>
<evidence type="ECO:0000256" key="2">
    <source>
        <dbReference type="ARBA" id="ARBA00022552"/>
    </source>
</evidence>
<dbReference type="EMBL" id="CP063134">
    <property type="protein sequence ID" value="QOU19678.1"/>
    <property type="molecule type" value="Genomic_DNA"/>
</dbReference>
<evidence type="ECO:0000313" key="9">
    <source>
        <dbReference type="EMBL" id="QOU19678.1"/>
    </source>
</evidence>
<feature type="region of interest" description="Disordered" evidence="7">
    <location>
        <begin position="1"/>
        <end position="28"/>
    </location>
</feature>
<dbReference type="KEGG" id="bbrx:BRETT_003829"/>
<feature type="compositionally biased region" description="Acidic residues" evidence="7">
    <location>
        <begin position="145"/>
        <end position="175"/>
    </location>
</feature>
<evidence type="ECO:0000256" key="1">
    <source>
        <dbReference type="ARBA" id="ARBA00004604"/>
    </source>
</evidence>
<evidence type="ECO:0000313" key="10">
    <source>
        <dbReference type="Proteomes" id="UP000663131"/>
    </source>
</evidence>
<feature type="compositionally biased region" description="Acidic residues" evidence="7">
    <location>
        <begin position="1427"/>
        <end position="1439"/>
    </location>
</feature>
<dbReference type="FunFam" id="1.25.40.10:FF:000065">
    <property type="entry name" value="Programmed cell death 11"/>
    <property type="match status" value="1"/>
</dbReference>
<dbReference type="Gene3D" id="2.40.50.140">
    <property type="entry name" value="Nucleic acid-binding proteins"/>
    <property type="match status" value="11"/>
</dbReference>
<feature type="domain" description="S1 motif" evidence="8">
    <location>
        <begin position="1173"/>
        <end position="1241"/>
    </location>
</feature>
<organism evidence="9 10">
    <name type="scientific">Dekkera bruxellensis</name>
    <name type="common">Brettanomyces custersii</name>
    <dbReference type="NCBI Taxonomy" id="5007"/>
    <lineage>
        <taxon>Eukaryota</taxon>
        <taxon>Fungi</taxon>
        <taxon>Dikarya</taxon>
        <taxon>Ascomycota</taxon>
        <taxon>Saccharomycotina</taxon>
        <taxon>Pichiomycetes</taxon>
        <taxon>Pichiales</taxon>
        <taxon>Pichiaceae</taxon>
        <taxon>Brettanomyces</taxon>
    </lineage>
</organism>
<dbReference type="InterPro" id="IPR057302">
    <property type="entry name" value="Rrp5_S1"/>
</dbReference>
<dbReference type="GO" id="GO:0032040">
    <property type="term" value="C:small-subunit processome"/>
    <property type="evidence" value="ECO:0007669"/>
    <property type="project" value="TreeGrafter"/>
</dbReference>
<feature type="region of interest" description="Disordered" evidence="7">
    <location>
        <begin position="1339"/>
        <end position="1450"/>
    </location>
</feature>
<dbReference type="SMART" id="SM00316">
    <property type="entry name" value="S1"/>
    <property type="match status" value="13"/>
</dbReference>
<dbReference type="SUPFAM" id="SSF48452">
    <property type="entry name" value="TPR-like"/>
    <property type="match status" value="1"/>
</dbReference>
<feature type="domain" description="S1 motif" evidence="8">
    <location>
        <begin position="794"/>
        <end position="863"/>
    </location>
</feature>
<feature type="domain" description="S1 motif" evidence="8">
    <location>
        <begin position="890"/>
        <end position="964"/>
    </location>
</feature>
<proteinExistence type="predicted"/>